<feature type="non-terminal residue" evidence="2">
    <location>
        <position position="106"/>
    </location>
</feature>
<dbReference type="SUPFAM" id="SSF52540">
    <property type="entry name" value="P-loop containing nucleoside triphosphate hydrolases"/>
    <property type="match status" value="1"/>
</dbReference>
<comment type="caution">
    <text evidence="2">The sequence shown here is derived from an EMBL/GenBank/DDBJ whole genome shotgun (WGS) entry which is preliminary data.</text>
</comment>
<dbReference type="InterPro" id="IPR002182">
    <property type="entry name" value="NB-ARC"/>
</dbReference>
<dbReference type="GO" id="GO:0043531">
    <property type="term" value="F:ADP binding"/>
    <property type="evidence" value="ECO:0007669"/>
    <property type="project" value="InterPro"/>
</dbReference>
<feature type="domain" description="NB-ARC" evidence="1">
    <location>
        <begin position="1"/>
        <end position="104"/>
    </location>
</feature>
<dbReference type="InterPro" id="IPR027417">
    <property type="entry name" value="P-loop_NTPase"/>
</dbReference>
<proteinExistence type="predicted"/>
<dbReference type="Proteomes" id="UP000265520">
    <property type="component" value="Unassembled WGS sequence"/>
</dbReference>
<evidence type="ECO:0000259" key="1">
    <source>
        <dbReference type="Pfam" id="PF00931"/>
    </source>
</evidence>
<protein>
    <submittedName>
        <fullName evidence="2">NBS-containing resistance-like protein</fullName>
    </submittedName>
</protein>
<accession>A0A392RFK6</accession>
<dbReference type="PANTHER" id="PTHR19338">
    <property type="entry name" value="TRANSLOCASE OF INNER MITOCHONDRIAL MEMBRANE 13 HOMOLOG"/>
    <property type="match status" value="1"/>
</dbReference>
<evidence type="ECO:0000313" key="3">
    <source>
        <dbReference type="Proteomes" id="UP000265520"/>
    </source>
</evidence>
<dbReference type="PANTHER" id="PTHR19338:SF32">
    <property type="entry name" value="OS06G0287500 PROTEIN"/>
    <property type="match status" value="1"/>
</dbReference>
<sequence>MGGLGKTTLAKLVFDSQKVTTQFDCRACITVSQSSTVRGLLINMMEEFCGETENPLMQMLHKMDDKSLITQVRQYLQHKKYLIFFDDVWQEDFSDQVEIAMPNNNK</sequence>
<organism evidence="2 3">
    <name type="scientific">Trifolium medium</name>
    <dbReference type="NCBI Taxonomy" id="97028"/>
    <lineage>
        <taxon>Eukaryota</taxon>
        <taxon>Viridiplantae</taxon>
        <taxon>Streptophyta</taxon>
        <taxon>Embryophyta</taxon>
        <taxon>Tracheophyta</taxon>
        <taxon>Spermatophyta</taxon>
        <taxon>Magnoliopsida</taxon>
        <taxon>eudicotyledons</taxon>
        <taxon>Gunneridae</taxon>
        <taxon>Pentapetalae</taxon>
        <taxon>rosids</taxon>
        <taxon>fabids</taxon>
        <taxon>Fabales</taxon>
        <taxon>Fabaceae</taxon>
        <taxon>Papilionoideae</taxon>
        <taxon>50 kb inversion clade</taxon>
        <taxon>NPAAA clade</taxon>
        <taxon>Hologalegina</taxon>
        <taxon>IRL clade</taxon>
        <taxon>Trifolieae</taxon>
        <taxon>Trifolium</taxon>
    </lineage>
</organism>
<reference evidence="2 3" key="1">
    <citation type="journal article" date="2018" name="Front. Plant Sci.">
        <title>Red Clover (Trifolium pratense) and Zigzag Clover (T. medium) - A Picture of Genomic Similarities and Differences.</title>
        <authorList>
            <person name="Dluhosova J."/>
            <person name="Istvanek J."/>
            <person name="Nedelnik J."/>
            <person name="Repkova J."/>
        </authorList>
    </citation>
    <scope>NUCLEOTIDE SEQUENCE [LARGE SCALE GENOMIC DNA]</scope>
    <source>
        <strain evidence="3">cv. 10/8</strain>
        <tissue evidence="2">Leaf</tissue>
    </source>
</reference>
<keyword evidence="3" id="KW-1185">Reference proteome</keyword>
<dbReference type="Gene3D" id="3.40.50.300">
    <property type="entry name" value="P-loop containing nucleotide triphosphate hydrolases"/>
    <property type="match status" value="1"/>
</dbReference>
<name>A0A392RFK6_9FABA</name>
<evidence type="ECO:0000313" key="2">
    <source>
        <dbReference type="EMBL" id="MCI34997.1"/>
    </source>
</evidence>
<dbReference type="EMBL" id="LXQA010219199">
    <property type="protein sequence ID" value="MCI34997.1"/>
    <property type="molecule type" value="Genomic_DNA"/>
</dbReference>
<dbReference type="Pfam" id="PF00931">
    <property type="entry name" value="NB-ARC"/>
    <property type="match status" value="1"/>
</dbReference>
<dbReference type="AlphaFoldDB" id="A0A392RFK6"/>